<evidence type="ECO:0000313" key="1">
    <source>
        <dbReference type="EMBL" id="MFD1361275.1"/>
    </source>
</evidence>
<keyword evidence="2" id="KW-1185">Reference proteome</keyword>
<organism evidence="1 2">
    <name type="scientific">Lentibacillus salinarum</name>
    <dbReference type="NCBI Taxonomy" id="446820"/>
    <lineage>
        <taxon>Bacteria</taxon>
        <taxon>Bacillati</taxon>
        <taxon>Bacillota</taxon>
        <taxon>Bacilli</taxon>
        <taxon>Bacillales</taxon>
        <taxon>Bacillaceae</taxon>
        <taxon>Lentibacillus</taxon>
    </lineage>
</organism>
<accession>A0ABW3ZSD9</accession>
<dbReference type="Pfam" id="PF14076">
    <property type="entry name" value="DUF4258"/>
    <property type="match status" value="1"/>
</dbReference>
<dbReference type="InterPro" id="IPR025354">
    <property type="entry name" value="DUF4258"/>
</dbReference>
<dbReference type="RefSeq" id="WP_382398692.1">
    <property type="nucleotide sequence ID" value="NZ_JBHTNH010000008.1"/>
</dbReference>
<gene>
    <name evidence="1" type="ORF">ACFQ4A_06275</name>
</gene>
<dbReference type="EMBL" id="JBHTNH010000008">
    <property type="protein sequence ID" value="MFD1361275.1"/>
    <property type="molecule type" value="Genomic_DNA"/>
</dbReference>
<dbReference type="Proteomes" id="UP001597178">
    <property type="component" value="Unassembled WGS sequence"/>
</dbReference>
<comment type="caution">
    <text evidence="1">The sequence shown here is derived from an EMBL/GenBank/DDBJ whole genome shotgun (WGS) entry which is preliminary data.</text>
</comment>
<reference evidence="2" key="1">
    <citation type="journal article" date="2019" name="Int. J. Syst. Evol. Microbiol.">
        <title>The Global Catalogue of Microorganisms (GCM) 10K type strain sequencing project: providing services to taxonomists for standard genome sequencing and annotation.</title>
        <authorList>
            <consortium name="The Broad Institute Genomics Platform"/>
            <consortium name="The Broad Institute Genome Sequencing Center for Infectious Disease"/>
            <person name="Wu L."/>
            <person name="Ma J."/>
        </authorList>
    </citation>
    <scope>NUCLEOTIDE SEQUENCE [LARGE SCALE GENOMIC DNA]</scope>
    <source>
        <strain evidence="2">CCUG 54822</strain>
    </source>
</reference>
<protein>
    <submittedName>
        <fullName evidence="1">DUF4258 domain-containing protein</fullName>
    </submittedName>
</protein>
<sequence length="106" mass="12250">MIILDITNTIKQNIVTGKWWFTSHALQKCDQRNIDIEKLIMSVVQAELIEDYTDDPRGHSCLILCFVDSKAVHSVCGLHENGVIFITAYYPEPPKWLDERTRRSSE</sequence>
<evidence type="ECO:0000313" key="2">
    <source>
        <dbReference type="Proteomes" id="UP001597178"/>
    </source>
</evidence>
<name>A0ABW3ZSD9_9BACI</name>
<proteinExistence type="predicted"/>